<evidence type="ECO:0000313" key="14">
    <source>
        <dbReference type="Proteomes" id="UP001212152"/>
    </source>
</evidence>
<feature type="domain" description="FAD-binding" evidence="12">
    <location>
        <begin position="359"/>
        <end position="433"/>
    </location>
</feature>
<dbReference type="EMBL" id="JADGJQ010000006">
    <property type="protein sequence ID" value="KAJ3183358.1"/>
    <property type="molecule type" value="Genomic_DNA"/>
</dbReference>
<keyword evidence="7 11" id="KW-0560">Oxidoreductase</keyword>
<keyword evidence="13" id="KW-0830">Ubiquinone</keyword>
<dbReference type="Proteomes" id="UP001212152">
    <property type="component" value="Unassembled WGS sequence"/>
</dbReference>
<comment type="pathway">
    <text evidence="11">Cofactor biosynthesis; ubiquinone biosynthesis.</text>
</comment>
<dbReference type="SUPFAM" id="SSF51905">
    <property type="entry name" value="FAD/NAD(P)-binding domain"/>
    <property type="match status" value="1"/>
</dbReference>
<organism evidence="13 14">
    <name type="scientific">Geranomyces variabilis</name>
    <dbReference type="NCBI Taxonomy" id="109894"/>
    <lineage>
        <taxon>Eukaryota</taxon>
        <taxon>Fungi</taxon>
        <taxon>Fungi incertae sedis</taxon>
        <taxon>Chytridiomycota</taxon>
        <taxon>Chytridiomycota incertae sedis</taxon>
        <taxon>Chytridiomycetes</taxon>
        <taxon>Spizellomycetales</taxon>
        <taxon>Powellomycetaceae</taxon>
        <taxon>Geranomyces</taxon>
    </lineage>
</organism>
<comment type="function">
    <text evidence="11">FAD-dependent monooxygenase required for two non-consecutive steps during ubiquinone biosynthesis. Required for the C5-ring hydroxylation during ubiquinone biosynthesis by catalyzing the hydroxylation of 4-hydroxy-3-(all-trans-polyprenyl)benzoic acid to 3,4-dihydroxy-5-(all-trans-polyprenyl)benzoic acid. Also acts downstream of coq4, for the C1-hydroxylation during ubiquinone biosynthesis by catalyzing the hydroxylation of 2-methoxy-6-(all-trans-polyprenyl)phenol to 2-methoxy-6-(all-trans-polyprenyl)benzene-1,4-diol. The electrons required for the hydroxylation reaction are funneled indirectly to coq6 from NADPH via a ferredoxin/ferredoxin reductase system.</text>
</comment>
<dbReference type="EC" id="1.14.15.45" evidence="11"/>
<keyword evidence="14" id="KW-1185">Reference proteome</keyword>
<gene>
    <name evidence="11 13" type="primary">COQ6</name>
    <name evidence="13" type="ORF">HDU87_006677</name>
</gene>
<evidence type="ECO:0000256" key="7">
    <source>
        <dbReference type="ARBA" id="ARBA00023002"/>
    </source>
</evidence>
<comment type="subunit">
    <text evidence="11">Component of a multi-subunit COQ enzyme complex, composed of at least COQ3, COQ4, COQ5, COQ6, COQ7 and COQ9.</text>
</comment>
<sequence>MLVSIAGLAAARRIPFRQPFRPRNAAYARAAATATPTANATHICDVCIVGGGIVGTALACALASNPITAHLRTALIEAGDLFSHAGAANQEKTALNFSNRVSSLTPRTRRFIDRLGAWTELADRARPYGIMQVWDGVGNGQIRFTSSPSDPSDPAIAHIVENIRLQSSLVARLGATKVFNRTSVSNITEEGGLPRVLLADGSEVRARLLVGADGGNSRVRTYANIESIGWDYGQKGIVATLQVETGINGNDTAWQRFLPTGPIALLPLDDTHSSLVWTTTPALASRLCALPPASFVDLVNVAVRAAWPDVQFLTSAVGAAGEPPGDCNEEARWALDRAAGSDLDALTPPRVLGVDDGSRGAFPLKLRNSERYVAGRVALIGDAAHTIHPLAGQGLNLGIADAESLANVIAEGVEVGQDIGHIHLLESYATQRFAPTLAMLKSVDGLSRLFGTDAAGVATVRSLKLNLADAAGPLKRIFMDFAGKA</sequence>
<evidence type="ECO:0000256" key="5">
    <source>
        <dbReference type="ARBA" id="ARBA00022792"/>
    </source>
</evidence>
<evidence type="ECO:0000256" key="8">
    <source>
        <dbReference type="ARBA" id="ARBA00023033"/>
    </source>
</evidence>
<name>A0AAD5TPP2_9FUNG</name>
<evidence type="ECO:0000256" key="1">
    <source>
        <dbReference type="ARBA" id="ARBA00001974"/>
    </source>
</evidence>
<keyword evidence="5 11" id="KW-0999">Mitochondrion inner membrane</keyword>
<comment type="catalytic activity">
    <reaction evidence="11">
        <text>a 2-methoxy-6-(all-trans-polyprenyl)phenol + 2 reduced [2Fe-2S]-[ferredoxin] + O2 + 2 H(+) = a 2-methoxy-6-(all-trans-polyprenyl)benzene-1,4-diol + 2 oxidized [2Fe-2S]-[ferredoxin] + H2O</text>
        <dbReference type="Rhea" id="RHEA:81183"/>
        <dbReference type="Rhea" id="RHEA-COMP:9551"/>
        <dbReference type="Rhea" id="RHEA-COMP:10000"/>
        <dbReference type="Rhea" id="RHEA-COMP:10001"/>
        <dbReference type="Rhea" id="RHEA-COMP:10858"/>
        <dbReference type="ChEBI" id="CHEBI:15377"/>
        <dbReference type="ChEBI" id="CHEBI:15378"/>
        <dbReference type="ChEBI" id="CHEBI:15379"/>
        <dbReference type="ChEBI" id="CHEBI:33737"/>
        <dbReference type="ChEBI" id="CHEBI:33738"/>
        <dbReference type="ChEBI" id="CHEBI:62731"/>
        <dbReference type="ChEBI" id="CHEBI:84166"/>
        <dbReference type="EC" id="1.14.15.46"/>
    </reaction>
</comment>
<proteinExistence type="inferred from homology"/>
<keyword evidence="10 11" id="KW-0472">Membrane</keyword>
<protein>
    <recommendedName>
        <fullName evidence="11">Ubiquinone biosynthesis monooxygenase COQ6, mitochondrial</fullName>
        <ecNumber evidence="11">1.14.15.45</ecNumber>
    </recommendedName>
    <alternativeName>
        <fullName evidence="11">2-methoxy-6-polyprenolphenol 4-hydroxylase</fullName>
        <ecNumber evidence="11">1.14.15.46</ecNumber>
    </alternativeName>
</protein>
<reference evidence="13" key="1">
    <citation type="submission" date="2020-05" db="EMBL/GenBank/DDBJ databases">
        <title>Phylogenomic resolution of chytrid fungi.</title>
        <authorList>
            <person name="Stajich J.E."/>
            <person name="Amses K."/>
            <person name="Simmons R."/>
            <person name="Seto K."/>
            <person name="Myers J."/>
            <person name="Bonds A."/>
            <person name="Quandt C.A."/>
            <person name="Barry K."/>
            <person name="Liu P."/>
            <person name="Grigoriev I."/>
            <person name="Longcore J.E."/>
            <person name="James T.Y."/>
        </authorList>
    </citation>
    <scope>NUCLEOTIDE SEQUENCE</scope>
    <source>
        <strain evidence="13">JEL0379</strain>
    </source>
</reference>
<dbReference type="PRINTS" id="PR00420">
    <property type="entry name" value="RNGMNOXGNASE"/>
</dbReference>
<feature type="domain" description="FAD-binding" evidence="12">
    <location>
        <begin position="44"/>
        <end position="231"/>
    </location>
</feature>
<keyword evidence="3 11" id="KW-0285">Flavoprotein</keyword>
<dbReference type="GO" id="GO:0120538">
    <property type="term" value="F:2-methoxy-6-polyprenolphenol 4-hydroxylase activity"/>
    <property type="evidence" value="ECO:0007669"/>
    <property type="project" value="UniProtKB-EC"/>
</dbReference>
<dbReference type="Gene3D" id="3.50.50.60">
    <property type="entry name" value="FAD/NAD(P)-binding domain"/>
    <property type="match status" value="2"/>
</dbReference>
<evidence type="ECO:0000256" key="3">
    <source>
        <dbReference type="ARBA" id="ARBA00022630"/>
    </source>
</evidence>
<dbReference type="PANTHER" id="PTHR43876:SF7">
    <property type="entry name" value="UBIQUINONE BIOSYNTHESIS MONOOXYGENASE COQ6, MITOCHONDRIAL"/>
    <property type="match status" value="1"/>
</dbReference>
<keyword evidence="4 11" id="KW-0831">Ubiquinone biosynthesis</keyword>
<dbReference type="HAMAP" id="MF_03193">
    <property type="entry name" value="COQ6_monooxygenase"/>
    <property type="match status" value="1"/>
</dbReference>
<evidence type="ECO:0000256" key="10">
    <source>
        <dbReference type="ARBA" id="ARBA00023136"/>
    </source>
</evidence>
<dbReference type="GO" id="GO:0106364">
    <property type="term" value="F:4-hydroxy-3-all-trans-polyprenylbenzoate oxygenase activity"/>
    <property type="evidence" value="ECO:0007669"/>
    <property type="project" value="UniProtKB-EC"/>
</dbReference>
<comment type="subcellular location">
    <subcellularLocation>
        <location evidence="11">Mitochondrion inner membrane</location>
        <topology evidence="11">Peripheral membrane protein</topology>
        <orientation evidence="11">Matrix side</orientation>
    </subcellularLocation>
</comment>
<evidence type="ECO:0000256" key="4">
    <source>
        <dbReference type="ARBA" id="ARBA00022688"/>
    </source>
</evidence>
<comment type="cofactor">
    <cofactor evidence="1 11">
        <name>FAD</name>
        <dbReference type="ChEBI" id="CHEBI:57692"/>
    </cofactor>
</comment>
<keyword evidence="6 11" id="KW-0274">FAD</keyword>
<dbReference type="GO" id="GO:0031314">
    <property type="term" value="C:extrinsic component of mitochondrial inner membrane"/>
    <property type="evidence" value="ECO:0007669"/>
    <property type="project" value="UniProtKB-UniRule"/>
</dbReference>
<comment type="similarity">
    <text evidence="2 11">Belongs to the UbiH/COQ6 family.</text>
</comment>
<dbReference type="InterPro" id="IPR036188">
    <property type="entry name" value="FAD/NAD-bd_sf"/>
</dbReference>
<keyword evidence="9 11" id="KW-0496">Mitochondrion</keyword>
<dbReference type="InterPro" id="IPR002938">
    <property type="entry name" value="FAD-bd"/>
</dbReference>
<dbReference type="GO" id="GO:0071949">
    <property type="term" value="F:FAD binding"/>
    <property type="evidence" value="ECO:0007669"/>
    <property type="project" value="InterPro"/>
</dbReference>
<dbReference type="FunFam" id="3.50.50.60:FF:000021">
    <property type="entry name" value="Ubiquinone biosynthesis monooxygenase COQ6"/>
    <property type="match status" value="1"/>
</dbReference>
<dbReference type="GO" id="GO:0016712">
    <property type="term" value="F:oxidoreductase activity, acting on paired donors, with incorporation or reduction of molecular oxygen, reduced flavin or flavoprotein as one donor, and incorporation of one atom of oxygen"/>
    <property type="evidence" value="ECO:0007669"/>
    <property type="project" value="UniProtKB-UniRule"/>
</dbReference>
<dbReference type="InterPro" id="IPR051205">
    <property type="entry name" value="UbiH/COQ6_monooxygenase"/>
</dbReference>
<dbReference type="Pfam" id="PF01494">
    <property type="entry name" value="FAD_binding_3"/>
    <property type="match status" value="2"/>
</dbReference>
<evidence type="ECO:0000313" key="13">
    <source>
        <dbReference type="EMBL" id="KAJ3183358.1"/>
    </source>
</evidence>
<dbReference type="AlphaFoldDB" id="A0AAD5TPP2"/>
<evidence type="ECO:0000256" key="2">
    <source>
        <dbReference type="ARBA" id="ARBA00005349"/>
    </source>
</evidence>
<evidence type="ECO:0000259" key="12">
    <source>
        <dbReference type="Pfam" id="PF01494"/>
    </source>
</evidence>
<dbReference type="InterPro" id="IPR000689">
    <property type="entry name" value="UbQ_mOase_COQ6"/>
</dbReference>
<dbReference type="NCBIfam" id="TIGR01988">
    <property type="entry name" value="Ubi-OHases"/>
    <property type="match status" value="1"/>
</dbReference>
<dbReference type="InterPro" id="IPR018168">
    <property type="entry name" value="Ubi_Hdrlase_CS"/>
</dbReference>
<evidence type="ECO:0000256" key="9">
    <source>
        <dbReference type="ARBA" id="ARBA00023128"/>
    </source>
</evidence>
<evidence type="ECO:0000256" key="6">
    <source>
        <dbReference type="ARBA" id="ARBA00022827"/>
    </source>
</evidence>
<dbReference type="PROSITE" id="PS01304">
    <property type="entry name" value="UBIH"/>
    <property type="match status" value="1"/>
</dbReference>
<evidence type="ECO:0000256" key="11">
    <source>
        <dbReference type="HAMAP-Rule" id="MF_03193"/>
    </source>
</evidence>
<keyword evidence="8 11" id="KW-0503">Monooxygenase</keyword>
<dbReference type="EC" id="1.14.15.46" evidence="11"/>
<comment type="caution">
    <text evidence="13">The sequence shown here is derived from an EMBL/GenBank/DDBJ whole genome shotgun (WGS) entry which is preliminary data.</text>
</comment>
<dbReference type="PANTHER" id="PTHR43876">
    <property type="entry name" value="UBIQUINONE BIOSYNTHESIS MONOOXYGENASE COQ6, MITOCHONDRIAL"/>
    <property type="match status" value="1"/>
</dbReference>
<accession>A0AAD5TPP2</accession>
<dbReference type="InterPro" id="IPR010971">
    <property type="entry name" value="UbiH/COQ6"/>
</dbReference>
<comment type="catalytic activity">
    <reaction evidence="11">
        <text>a 4-hydroxy-3-(all-trans-polyprenyl)benzoate + 2 reduced [2Fe-2S]-[ferredoxin] + O2 + 2 H(+) = a 3,4-dihydroxy-5-(all-trans-polyprenyl)benzoate + 2 oxidized [2Fe-2S]-[ferredoxin] + H2O</text>
        <dbReference type="Rhea" id="RHEA:81195"/>
        <dbReference type="Rhea" id="RHEA-COMP:9514"/>
        <dbReference type="Rhea" id="RHEA-COMP:10000"/>
        <dbReference type="Rhea" id="RHEA-COMP:10001"/>
        <dbReference type="Rhea" id="RHEA-COMP:10930"/>
        <dbReference type="ChEBI" id="CHEBI:15377"/>
        <dbReference type="ChEBI" id="CHEBI:15378"/>
        <dbReference type="ChEBI" id="CHEBI:15379"/>
        <dbReference type="ChEBI" id="CHEBI:33737"/>
        <dbReference type="ChEBI" id="CHEBI:33738"/>
        <dbReference type="ChEBI" id="CHEBI:64694"/>
        <dbReference type="ChEBI" id="CHEBI:78396"/>
        <dbReference type="EC" id="1.14.15.45"/>
    </reaction>
</comment>